<dbReference type="AlphaFoldDB" id="A0A087DTW9"/>
<evidence type="ECO:0000256" key="1">
    <source>
        <dbReference type="SAM" id="MobiDB-lite"/>
    </source>
</evidence>
<protein>
    <recommendedName>
        <fullName evidence="5">DUF2933 domain-containing protein</fullName>
    </recommendedName>
</protein>
<feature type="transmembrane region" description="Helical" evidence="2">
    <location>
        <begin position="40"/>
        <end position="61"/>
    </location>
</feature>
<evidence type="ECO:0008006" key="5">
    <source>
        <dbReference type="Google" id="ProtNLM"/>
    </source>
</evidence>
<evidence type="ECO:0000256" key="2">
    <source>
        <dbReference type="SAM" id="Phobius"/>
    </source>
</evidence>
<feature type="transmembrane region" description="Helical" evidence="2">
    <location>
        <begin position="16"/>
        <end position="34"/>
    </location>
</feature>
<gene>
    <name evidence="3" type="ORF">BISU_2170</name>
</gene>
<reference evidence="3 4" key="1">
    <citation type="submission" date="2014-03" db="EMBL/GenBank/DDBJ databases">
        <title>Genomics of Bifidobacteria.</title>
        <authorList>
            <person name="Ventura M."/>
            <person name="Milani C."/>
            <person name="Lugli G.A."/>
        </authorList>
    </citation>
    <scope>NUCLEOTIDE SEQUENCE [LARGE SCALE GENOMIC DNA]</scope>
    <source>
        <strain evidence="3 4">LMG 11597</strain>
    </source>
</reference>
<accession>A0A087DTW9</accession>
<feature type="region of interest" description="Disordered" evidence="1">
    <location>
        <begin position="70"/>
        <end position="156"/>
    </location>
</feature>
<dbReference type="EMBL" id="JGZR01000016">
    <property type="protein sequence ID" value="KFI98969.1"/>
    <property type="molecule type" value="Genomic_DNA"/>
</dbReference>
<keyword evidence="2" id="KW-1133">Transmembrane helix</keyword>
<sequence length="156" mass="16724">MNHMDHGPMKGSMKSHILWMAGGGGVLLLIFLASGFDFQAALPIALSLACPLGMVGMMIVMGRSMRHDNARDDVQARDHDHEHRHEIAGTRPEGREQQLPSRSPAFQTAALPESESATRPMAVGGAHAHSFQSQPAAAFPHDSSADEPFSESEASS</sequence>
<organism evidence="3 4">
    <name type="scientific">Bifidobacterium subtile</name>
    <dbReference type="NCBI Taxonomy" id="77635"/>
    <lineage>
        <taxon>Bacteria</taxon>
        <taxon>Bacillati</taxon>
        <taxon>Actinomycetota</taxon>
        <taxon>Actinomycetes</taxon>
        <taxon>Bifidobacteriales</taxon>
        <taxon>Bifidobacteriaceae</taxon>
        <taxon>Bifidobacterium</taxon>
    </lineage>
</organism>
<keyword evidence="2" id="KW-0472">Membrane</keyword>
<feature type="compositionally biased region" description="Basic and acidic residues" evidence="1">
    <location>
        <begin position="70"/>
        <end position="96"/>
    </location>
</feature>
<proteinExistence type="predicted"/>
<evidence type="ECO:0000313" key="3">
    <source>
        <dbReference type="EMBL" id="KFI98969.1"/>
    </source>
</evidence>
<evidence type="ECO:0000313" key="4">
    <source>
        <dbReference type="Proteomes" id="UP000029055"/>
    </source>
</evidence>
<name>A0A087DTW9_9BIFI</name>
<keyword evidence="2" id="KW-0812">Transmembrane</keyword>
<dbReference type="Proteomes" id="UP000029055">
    <property type="component" value="Unassembled WGS sequence"/>
</dbReference>
<dbReference type="eggNOG" id="ENOG5031WI9">
    <property type="taxonomic scope" value="Bacteria"/>
</dbReference>
<comment type="caution">
    <text evidence="3">The sequence shown here is derived from an EMBL/GenBank/DDBJ whole genome shotgun (WGS) entry which is preliminary data.</text>
</comment>
<keyword evidence="4" id="KW-1185">Reference proteome</keyword>